<name>A0AAI9YKH5_9PEZI</name>
<evidence type="ECO:0000313" key="2">
    <source>
        <dbReference type="Proteomes" id="UP001240678"/>
    </source>
</evidence>
<sequence>MLFHFTPFFGQSSTTPQHPIAHPRSTLAQSTARNMGSCLLVHTLRTSSNSTLLAHSPHTIRAKIPIVPCPSPARIPLTRTRGKDEQLPRHTHLSLPVHFSSFFLMTSHHTSLKPHATAIKKAKKKAALHCAALHTARFPQPARPSARAIHARVPMLAWHPLLAFRGLCREPPKCAAHRLLFADLCHYHRPRPTTHHLSDLSCHHIPILSSLFFPPRIKPSTTQA</sequence>
<accession>A0AAI9YKH5</accession>
<proteinExistence type="predicted"/>
<evidence type="ECO:0000313" key="1">
    <source>
        <dbReference type="EMBL" id="KAK1514389.1"/>
    </source>
</evidence>
<comment type="caution">
    <text evidence="1">The sequence shown here is derived from an EMBL/GenBank/DDBJ whole genome shotgun (WGS) entry which is preliminary data.</text>
</comment>
<dbReference type="EMBL" id="MOOE01000018">
    <property type="protein sequence ID" value="KAK1514389.1"/>
    <property type="molecule type" value="Genomic_DNA"/>
</dbReference>
<dbReference type="Proteomes" id="UP001240678">
    <property type="component" value="Unassembled WGS sequence"/>
</dbReference>
<dbReference type="RefSeq" id="XP_060307535.1">
    <property type="nucleotide sequence ID" value="XM_060461815.1"/>
</dbReference>
<dbReference type="AlphaFoldDB" id="A0AAI9YKH5"/>
<dbReference type="GeneID" id="85345362"/>
<protein>
    <submittedName>
        <fullName evidence="1">Uncharacterized protein</fullName>
    </submittedName>
</protein>
<gene>
    <name evidence="1" type="ORF">CCOS01_13669</name>
</gene>
<organism evidence="1 2">
    <name type="scientific">Colletotrichum costaricense</name>
    <dbReference type="NCBI Taxonomy" id="1209916"/>
    <lineage>
        <taxon>Eukaryota</taxon>
        <taxon>Fungi</taxon>
        <taxon>Dikarya</taxon>
        <taxon>Ascomycota</taxon>
        <taxon>Pezizomycotina</taxon>
        <taxon>Sordariomycetes</taxon>
        <taxon>Hypocreomycetidae</taxon>
        <taxon>Glomerellales</taxon>
        <taxon>Glomerellaceae</taxon>
        <taxon>Colletotrichum</taxon>
        <taxon>Colletotrichum acutatum species complex</taxon>
    </lineage>
</organism>
<keyword evidence="2" id="KW-1185">Reference proteome</keyword>
<reference evidence="1 2" key="1">
    <citation type="submission" date="2016-10" db="EMBL/GenBank/DDBJ databases">
        <title>The genome sequence of Colletotrichum fioriniae PJ7.</title>
        <authorList>
            <person name="Baroncelli R."/>
        </authorList>
    </citation>
    <scope>NUCLEOTIDE SEQUENCE [LARGE SCALE GENOMIC DNA]</scope>
    <source>
        <strain evidence="1 2">IMI 309622</strain>
    </source>
</reference>